<gene>
    <name evidence="1" type="ORF">PU630_11715</name>
</gene>
<name>A0ABY8BWK8_9MICO</name>
<reference evidence="1 2" key="1">
    <citation type="submission" date="2023-03" db="EMBL/GenBank/DDBJ databases">
        <title>Genome sequence of Microbacterium sp. KACC 23027.</title>
        <authorList>
            <person name="Kim S."/>
            <person name="Heo J."/>
            <person name="Kwon S.-W."/>
        </authorList>
    </citation>
    <scope>NUCLEOTIDE SEQUENCE [LARGE SCALE GENOMIC DNA]</scope>
    <source>
        <strain evidence="1 2">KACC 23027</strain>
    </source>
</reference>
<proteinExistence type="predicted"/>
<dbReference type="InterPro" id="IPR027417">
    <property type="entry name" value="P-loop_NTPase"/>
</dbReference>
<dbReference type="Gene3D" id="3.40.50.300">
    <property type="entry name" value="P-loop containing nucleotide triphosphate hydrolases"/>
    <property type="match status" value="1"/>
</dbReference>
<evidence type="ECO:0000313" key="1">
    <source>
        <dbReference type="EMBL" id="WEG07907.1"/>
    </source>
</evidence>
<dbReference type="RefSeq" id="WP_275277245.1">
    <property type="nucleotide sequence ID" value="NZ_CP119108.1"/>
</dbReference>
<organism evidence="1 2">
    <name type="scientific">Microbacterium horticulturae</name>
    <dbReference type="NCBI Taxonomy" id="3028316"/>
    <lineage>
        <taxon>Bacteria</taxon>
        <taxon>Bacillati</taxon>
        <taxon>Actinomycetota</taxon>
        <taxon>Actinomycetes</taxon>
        <taxon>Micrococcales</taxon>
        <taxon>Microbacteriaceae</taxon>
        <taxon>Microbacterium</taxon>
    </lineage>
</organism>
<sequence length="247" mass="28605">MPVFRKNGKNILFIHVPKCGGTSIENAFRDSGYVTEYLDRKLGQKSMNHLRTCSPQHMHAAQLEEIFRLDRFDLVFMVVRDPVARFRSEYVYKHRKEKTVSRRGDVVSAWARKQFRAYESNPYVLDNHLRPQHEFWMPAARVYRLEDGIDEMLSDLNRRFEIGVTAGGRALNSKKEAGFSSSEVEMPDELTEFVCDFYRDDFTRFGYTPRQAPVQATVPFADGNVGGPSTLKRLKRKARSVASKIKR</sequence>
<protein>
    <submittedName>
        <fullName evidence="1">Sulfotransferase family 2 domain-containing protein</fullName>
    </submittedName>
</protein>
<dbReference type="SUPFAM" id="SSF52540">
    <property type="entry name" value="P-loop containing nucleoside triphosphate hydrolases"/>
    <property type="match status" value="1"/>
</dbReference>
<dbReference type="Pfam" id="PF03567">
    <property type="entry name" value="Sulfotransfer_2"/>
    <property type="match status" value="1"/>
</dbReference>
<dbReference type="Proteomes" id="UP001214553">
    <property type="component" value="Chromosome"/>
</dbReference>
<keyword evidence="2" id="KW-1185">Reference proteome</keyword>
<dbReference type="EMBL" id="CP119108">
    <property type="protein sequence ID" value="WEG07907.1"/>
    <property type="molecule type" value="Genomic_DNA"/>
</dbReference>
<dbReference type="InterPro" id="IPR005331">
    <property type="entry name" value="Sulfotransferase"/>
</dbReference>
<accession>A0ABY8BWK8</accession>
<evidence type="ECO:0000313" key="2">
    <source>
        <dbReference type="Proteomes" id="UP001214553"/>
    </source>
</evidence>